<evidence type="ECO:0000313" key="3">
    <source>
        <dbReference type="WBParaSite" id="ACAC_0000028701-mRNA-1"/>
    </source>
</evidence>
<dbReference type="PANTHER" id="PTHR24020:SF84">
    <property type="entry name" value="VWFA DOMAIN-CONTAINING PROTEIN"/>
    <property type="match status" value="1"/>
</dbReference>
<feature type="domain" description="VWFA" evidence="1">
    <location>
        <begin position="22"/>
        <end position="160"/>
    </location>
</feature>
<evidence type="ECO:0000313" key="2">
    <source>
        <dbReference type="Proteomes" id="UP000035642"/>
    </source>
</evidence>
<dbReference type="SMART" id="SM00327">
    <property type="entry name" value="VWA"/>
    <property type="match status" value="1"/>
</dbReference>
<dbReference type="WBParaSite" id="ACAC_0000028701-mRNA-1">
    <property type="protein sequence ID" value="ACAC_0000028701-mRNA-1"/>
    <property type="gene ID" value="ACAC_0000028701"/>
</dbReference>
<name>A0A158P5W5_ANGCA</name>
<reference evidence="2" key="1">
    <citation type="submission" date="2012-09" db="EMBL/GenBank/DDBJ databases">
        <authorList>
            <person name="Martin A.A."/>
        </authorList>
    </citation>
    <scope>NUCLEOTIDE SEQUENCE</scope>
</reference>
<dbReference type="STRING" id="6313.A0A158P5W5"/>
<dbReference type="Pfam" id="PF00092">
    <property type="entry name" value="VWA"/>
    <property type="match status" value="1"/>
</dbReference>
<proteinExistence type="predicted"/>
<dbReference type="InterPro" id="IPR050525">
    <property type="entry name" value="ECM_Assembly_Org"/>
</dbReference>
<dbReference type="InterPro" id="IPR002035">
    <property type="entry name" value="VWF_A"/>
</dbReference>
<sequence>MYKGDGLPPLESSVHQEFQQRRNLQQQHSEFQQVSLIKYSGPGRTETLFHLDKHKKKDNVIEELFNDETTGGTTRTGEAIRHAVKEFANPKHGARKNAQKFIVVFTDGYSQDDPSTAADEARRASITMLAVAINDARVPPNVEELAEITKNRNVSKVSEI</sequence>
<dbReference type="AlphaFoldDB" id="A0A158P5W5"/>
<organism evidence="2 3">
    <name type="scientific">Angiostrongylus cantonensis</name>
    <name type="common">Rat lungworm</name>
    <dbReference type="NCBI Taxonomy" id="6313"/>
    <lineage>
        <taxon>Eukaryota</taxon>
        <taxon>Metazoa</taxon>
        <taxon>Ecdysozoa</taxon>
        <taxon>Nematoda</taxon>
        <taxon>Chromadorea</taxon>
        <taxon>Rhabditida</taxon>
        <taxon>Rhabditina</taxon>
        <taxon>Rhabditomorpha</taxon>
        <taxon>Strongyloidea</taxon>
        <taxon>Metastrongylidae</taxon>
        <taxon>Angiostrongylus</taxon>
    </lineage>
</organism>
<dbReference type="Gene3D" id="3.40.50.410">
    <property type="entry name" value="von Willebrand factor, type A domain"/>
    <property type="match status" value="1"/>
</dbReference>
<dbReference type="InterPro" id="IPR036465">
    <property type="entry name" value="vWFA_dom_sf"/>
</dbReference>
<dbReference type="PANTHER" id="PTHR24020">
    <property type="entry name" value="COLLAGEN ALPHA"/>
    <property type="match status" value="1"/>
</dbReference>
<dbReference type="PROSITE" id="PS50234">
    <property type="entry name" value="VWFA"/>
    <property type="match status" value="1"/>
</dbReference>
<dbReference type="SUPFAM" id="SSF53300">
    <property type="entry name" value="vWA-like"/>
    <property type="match status" value="1"/>
</dbReference>
<keyword evidence="2" id="KW-1185">Reference proteome</keyword>
<evidence type="ECO:0000259" key="1">
    <source>
        <dbReference type="PROSITE" id="PS50234"/>
    </source>
</evidence>
<accession>A0A158P5W5</accession>
<dbReference type="Proteomes" id="UP000035642">
    <property type="component" value="Unassembled WGS sequence"/>
</dbReference>
<reference evidence="3" key="2">
    <citation type="submission" date="2016-04" db="UniProtKB">
        <authorList>
            <consortium name="WormBaseParasite"/>
        </authorList>
    </citation>
    <scope>IDENTIFICATION</scope>
</reference>
<protein>
    <submittedName>
        <fullName evidence="3">VWFA domain-containing protein</fullName>
    </submittedName>
</protein>